<dbReference type="InterPro" id="IPR007341">
    <property type="entry name" value="Transgly_assoc"/>
</dbReference>
<keyword evidence="3" id="KW-1003">Cell membrane</keyword>
<accession>A0A1B8TUD2</accession>
<dbReference type="STRING" id="1774273.LPB03_11365"/>
<reference evidence="9" key="1">
    <citation type="submission" date="2016-02" db="EMBL/GenBank/DDBJ databases">
        <authorList>
            <person name="Shin S.-K."/>
            <person name="Yi H."/>
            <person name="Kim E."/>
        </authorList>
    </citation>
    <scope>NUCLEOTIDE SEQUENCE [LARGE SCALE GENOMIC DNA]</scope>
    <source>
        <strain evidence="9">LPB0003</strain>
    </source>
</reference>
<keyword evidence="6 7" id="KW-0472">Membrane</keyword>
<dbReference type="KEGG" id="pob:LPB03_11365"/>
<evidence type="ECO:0000256" key="3">
    <source>
        <dbReference type="ARBA" id="ARBA00022475"/>
    </source>
</evidence>
<feature type="transmembrane region" description="Helical" evidence="7">
    <location>
        <begin position="58"/>
        <end position="80"/>
    </location>
</feature>
<keyword evidence="9" id="KW-1185">Reference proteome</keyword>
<evidence type="ECO:0000256" key="7">
    <source>
        <dbReference type="SAM" id="Phobius"/>
    </source>
</evidence>
<evidence type="ECO:0000256" key="6">
    <source>
        <dbReference type="ARBA" id="ARBA00023136"/>
    </source>
</evidence>
<dbReference type="OrthoDB" id="964123at2"/>
<comment type="similarity">
    <text evidence="2">Belongs to the UPF0410 family.</text>
</comment>
<sequence length="88" mass="9509">MGILYTIIIGAICGYIADVLMRDNGFGLLVNIIIGIAGSFVGSWIYGELGLNINVNPYWLRDIIIGATGAVVILFLVGVLRGTRGRRR</sequence>
<dbReference type="RefSeq" id="WP_065320123.1">
    <property type="nucleotide sequence ID" value="NZ_CP017477.1"/>
</dbReference>
<evidence type="ECO:0000256" key="1">
    <source>
        <dbReference type="ARBA" id="ARBA00004651"/>
    </source>
</evidence>
<gene>
    <name evidence="8" type="ORF">LPB3_11375</name>
</gene>
<dbReference type="AlphaFoldDB" id="A0A1B8TUD2"/>
<dbReference type="Proteomes" id="UP000092584">
    <property type="component" value="Unassembled WGS sequence"/>
</dbReference>
<dbReference type="PANTHER" id="PTHR33884">
    <property type="entry name" value="UPF0410 PROTEIN YMGE"/>
    <property type="match status" value="1"/>
</dbReference>
<evidence type="ECO:0000256" key="5">
    <source>
        <dbReference type="ARBA" id="ARBA00022989"/>
    </source>
</evidence>
<keyword evidence="4 7" id="KW-0812">Transmembrane</keyword>
<evidence type="ECO:0000256" key="4">
    <source>
        <dbReference type="ARBA" id="ARBA00022692"/>
    </source>
</evidence>
<proteinExistence type="inferred from homology"/>
<protein>
    <recommendedName>
        <fullName evidence="10">Transglycosylase</fullName>
    </recommendedName>
</protein>
<dbReference type="GO" id="GO:0005886">
    <property type="term" value="C:plasma membrane"/>
    <property type="evidence" value="ECO:0007669"/>
    <property type="project" value="UniProtKB-SubCell"/>
</dbReference>
<keyword evidence="5 7" id="KW-1133">Transmembrane helix</keyword>
<feature type="transmembrane region" description="Helical" evidence="7">
    <location>
        <begin position="26"/>
        <end position="46"/>
    </location>
</feature>
<dbReference type="EMBL" id="LSFM01000023">
    <property type="protein sequence ID" value="OBY63144.1"/>
    <property type="molecule type" value="Genomic_DNA"/>
</dbReference>
<dbReference type="PANTHER" id="PTHR33884:SF3">
    <property type="entry name" value="UPF0410 PROTEIN YMGE"/>
    <property type="match status" value="1"/>
</dbReference>
<dbReference type="Pfam" id="PF04226">
    <property type="entry name" value="Transgly_assoc"/>
    <property type="match status" value="1"/>
</dbReference>
<evidence type="ECO:0008006" key="10">
    <source>
        <dbReference type="Google" id="ProtNLM"/>
    </source>
</evidence>
<evidence type="ECO:0000313" key="9">
    <source>
        <dbReference type="Proteomes" id="UP000092584"/>
    </source>
</evidence>
<comment type="caution">
    <text evidence="8">The sequence shown here is derived from an EMBL/GenBank/DDBJ whole genome shotgun (WGS) entry which is preliminary data.</text>
</comment>
<name>A0A1B8TUD2_9FLAO</name>
<comment type="subcellular location">
    <subcellularLocation>
        <location evidence="1">Cell membrane</location>
        <topology evidence="1">Multi-pass membrane protein</topology>
    </subcellularLocation>
</comment>
<organism evidence="8 9">
    <name type="scientific">Polaribacter vadi</name>
    <dbReference type="NCBI Taxonomy" id="1774273"/>
    <lineage>
        <taxon>Bacteria</taxon>
        <taxon>Pseudomonadati</taxon>
        <taxon>Bacteroidota</taxon>
        <taxon>Flavobacteriia</taxon>
        <taxon>Flavobacteriales</taxon>
        <taxon>Flavobacteriaceae</taxon>
    </lineage>
</organism>
<evidence type="ECO:0000256" key="2">
    <source>
        <dbReference type="ARBA" id="ARBA00011006"/>
    </source>
</evidence>
<evidence type="ECO:0000313" key="8">
    <source>
        <dbReference type="EMBL" id="OBY63144.1"/>
    </source>
</evidence>